<feature type="compositionally biased region" description="Polar residues" evidence="1">
    <location>
        <begin position="1"/>
        <end position="16"/>
    </location>
</feature>
<reference evidence="3" key="1">
    <citation type="journal article" date="2013" name="Nat. Genet.">
        <title>The duck genome and transcriptome provide insight into an avian influenza virus reservoir species.</title>
        <authorList>
            <person name="Huang Y."/>
            <person name="Li Y."/>
            <person name="Burt D.W."/>
            <person name="Chen H."/>
            <person name="Zhang Y."/>
            <person name="Qian W."/>
            <person name="Kim H."/>
            <person name="Gan S."/>
            <person name="Zhao Y."/>
            <person name="Li J."/>
            <person name="Yi K."/>
            <person name="Feng H."/>
            <person name="Zhu P."/>
            <person name="Li B."/>
            <person name="Liu Q."/>
            <person name="Fairley S."/>
            <person name="Magor K.E."/>
            <person name="Du Z."/>
            <person name="Hu X."/>
            <person name="Goodman L."/>
            <person name="Tafer H."/>
            <person name="Vignal A."/>
            <person name="Lee T."/>
            <person name="Kim K.W."/>
            <person name="Sheng Z."/>
            <person name="An Y."/>
            <person name="Searle S."/>
            <person name="Herrero J."/>
            <person name="Groenen M.A."/>
            <person name="Crooijmans R.P."/>
            <person name="Faraut T."/>
            <person name="Cai Q."/>
            <person name="Webster R.G."/>
            <person name="Aldridge J.R."/>
            <person name="Warren W.C."/>
            <person name="Bartschat S."/>
            <person name="Kehr S."/>
            <person name="Marz M."/>
            <person name="Stadler P.F."/>
            <person name="Smith J."/>
            <person name="Kraus R.H."/>
            <person name="Zhao Y."/>
            <person name="Ren L."/>
            <person name="Fei J."/>
            <person name="Morisson M."/>
            <person name="Kaiser P."/>
            <person name="Griffin D.K."/>
            <person name="Rao M."/>
            <person name="Pitel F."/>
            <person name="Wang J."/>
            <person name="Li N."/>
        </authorList>
    </citation>
    <scope>NUCLEOTIDE SEQUENCE [LARGE SCALE GENOMIC DNA]</scope>
</reference>
<sequence length="85" mass="9650">NNTPGSAAQVQRNRSAAPTPLADYKQRPSNPNPRSSTVKRRNTQRPKTVPSRWKESVAERPLPHLNEKSLPSVFLQLQEQRPVQK</sequence>
<dbReference type="Proteomes" id="UP000296049">
    <property type="component" value="Unassembled WGS sequence"/>
</dbReference>
<evidence type="ECO:0000256" key="1">
    <source>
        <dbReference type="SAM" id="MobiDB-lite"/>
    </source>
</evidence>
<organism evidence="2 3">
    <name type="scientific">Anas platyrhynchos</name>
    <name type="common">Mallard</name>
    <name type="synonym">Anas boschas</name>
    <dbReference type="NCBI Taxonomy" id="8839"/>
    <lineage>
        <taxon>Eukaryota</taxon>
        <taxon>Metazoa</taxon>
        <taxon>Chordata</taxon>
        <taxon>Craniata</taxon>
        <taxon>Vertebrata</taxon>
        <taxon>Euteleostomi</taxon>
        <taxon>Archelosauria</taxon>
        <taxon>Archosauria</taxon>
        <taxon>Dinosauria</taxon>
        <taxon>Saurischia</taxon>
        <taxon>Theropoda</taxon>
        <taxon>Coelurosauria</taxon>
        <taxon>Aves</taxon>
        <taxon>Neognathae</taxon>
        <taxon>Galloanserae</taxon>
        <taxon>Anseriformes</taxon>
        <taxon>Anatidae</taxon>
        <taxon>Anatinae</taxon>
        <taxon>Anas</taxon>
    </lineage>
</organism>
<feature type="compositionally biased region" description="Polar residues" evidence="1">
    <location>
        <begin position="75"/>
        <end position="85"/>
    </location>
</feature>
<accession>R0LCZ6</accession>
<keyword evidence="3" id="KW-1185">Reference proteome</keyword>
<protein>
    <submittedName>
        <fullName evidence="2">Uncharacterized protein</fullName>
    </submittedName>
</protein>
<dbReference type="AlphaFoldDB" id="R0LCZ6"/>
<dbReference type="EMBL" id="KB742848">
    <property type="protein sequence ID" value="EOB03559.1"/>
    <property type="molecule type" value="Genomic_DNA"/>
</dbReference>
<feature type="non-terminal residue" evidence="2">
    <location>
        <position position="85"/>
    </location>
</feature>
<name>R0LCZ6_ANAPL</name>
<feature type="compositionally biased region" description="Polar residues" evidence="1">
    <location>
        <begin position="27"/>
        <end position="36"/>
    </location>
</feature>
<evidence type="ECO:0000313" key="2">
    <source>
        <dbReference type="EMBL" id="EOB03559.1"/>
    </source>
</evidence>
<proteinExistence type="predicted"/>
<evidence type="ECO:0000313" key="3">
    <source>
        <dbReference type="Proteomes" id="UP000296049"/>
    </source>
</evidence>
<gene>
    <name evidence="2" type="ORF">Anapl_02238</name>
</gene>
<feature type="compositionally biased region" description="Basic and acidic residues" evidence="1">
    <location>
        <begin position="52"/>
        <end position="67"/>
    </location>
</feature>
<feature type="region of interest" description="Disordered" evidence="1">
    <location>
        <begin position="1"/>
        <end position="85"/>
    </location>
</feature>
<feature type="non-terminal residue" evidence="2">
    <location>
        <position position="1"/>
    </location>
</feature>